<dbReference type="GO" id="GO:0007130">
    <property type="term" value="P:synaptonemal complex assembly"/>
    <property type="evidence" value="ECO:0007669"/>
    <property type="project" value="InterPro"/>
</dbReference>
<evidence type="ECO:0000313" key="5">
    <source>
        <dbReference type="EMBL" id="GCC17292.1"/>
    </source>
</evidence>
<evidence type="ECO:0000313" key="6">
    <source>
        <dbReference type="Proteomes" id="UP000287033"/>
    </source>
</evidence>
<keyword evidence="6" id="KW-1185">Reference proteome</keyword>
<dbReference type="InterPro" id="IPR026676">
    <property type="entry name" value="SYCE1"/>
</dbReference>
<organism evidence="5 6">
    <name type="scientific">Chiloscyllium punctatum</name>
    <name type="common">Brownbanded bambooshark</name>
    <name type="synonym">Hemiscyllium punctatum</name>
    <dbReference type="NCBI Taxonomy" id="137246"/>
    <lineage>
        <taxon>Eukaryota</taxon>
        <taxon>Metazoa</taxon>
        <taxon>Chordata</taxon>
        <taxon>Craniata</taxon>
        <taxon>Vertebrata</taxon>
        <taxon>Chondrichthyes</taxon>
        <taxon>Elasmobranchii</taxon>
        <taxon>Galeomorphii</taxon>
        <taxon>Galeoidea</taxon>
        <taxon>Orectolobiformes</taxon>
        <taxon>Hemiscylliidae</taxon>
        <taxon>Chiloscyllium</taxon>
    </lineage>
</organism>
<feature type="coiled-coil region" evidence="3">
    <location>
        <begin position="1"/>
        <end position="102"/>
    </location>
</feature>
<name>A0A401RGK8_CHIPU</name>
<dbReference type="Pfam" id="PF15233">
    <property type="entry name" value="SYCE1"/>
    <property type="match status" value="1"/>
</dbReference>
<dbReference type="PANTHER" id="PTHR21731:SF1">
    <property type="entry name" value="SYNAPTONEMAL COMPLEX CENTRAL ELEMENT PROTEIN 1-LIKE"/>
    <property type="match status" value="1"/>
</dbReference>
<dbReference type="STRING" id="137246.A0A401RGK8"/>
<feature type="non-terminal residue" evidence="5">
    <location>
        <position position="1"/>
    </location>
</feature>
<dbReference type="Proteomes" id="UP000287033">
    <property type="component" value="Unassembled WGS sequence"/>
</dbReference>
<evidence type="ECO:0000256" key="1">
    <source>
        <dbReference type="ARBA" id="ARBA00010094"/>
    </source>
</evidence>
<evidence type="ECO:0000256" key="4">
    <source>
        <dbReference type="SAM" id="MobiDB-lite"/>
    </source>
</evidence>
<protein>
    <submittedName>
        <fullName evidence="5">Uncharacterized protein</fullName>
    </submittedName>
</protein>
<keyword evidence="2 3" id="KW-0175">Coiled coil</keyword>
<dbReference type="PANTHER" id="PTHR21731">
    <property type="entry name" value="SYNAPTONEMAL COMPLEX CENTRAL ELEMENT PROTEIN 1-LIKE"/>
    <property type="match status" value="1"/>
</dbReference>
<comment type="caution">
    <text evidence="5">The sequence shown here is derived from an EMBL/GenBank/DDBJ whole genome shotgun (WGS) entry which is preliminary data.</text>
</comment>
<dbReference type="AlphaFoldDB" id="A0A401RGK8"/>
<dbReference type="GO" id="GO:0000795">
    <property type="term" value="C:synaptonemal complex"/>
    <property type="evidence" value="ECO:0007669"/>
    <property type="project" value="InterPro"/>
</dbReference>
<sequence>KRVNNEELKKLQARRGEMEKELDELNQEIFHLEGDCNTKEASLKRLHFQYDQSKAQTERQLDVSRERKQRIEALTAQIEEEKLKRKRERNAFEQQLEELINKHKWMAEFYGRGDPHQTSAVLPFLIALTSCLLQAARFQPPRAGPVADQPERGHRVVSHPAMSSCRGRFLKDRKVIVQGGDGDADDREKEAWQP</sequence>
<evidence type="ECO:0000256" key="2">
    <source>
        <dbReference type="ARBA" id="ARBA00023054"/>
    </source>
</evidence>
<comment type="similarity">
    <text evidence="1">Belongs to the SYCE family.</text>
</comment>
<evidence type="ECO:0000256" key="3">
    <source>
        <dbReference type="SAM" id="Coils"/>
    </source>
</evidence>
<proteinExistence type="inferred from homology"/>
<gene>
    <name evidence="5" type="ORF">chiPu_0021515</name>
</gene>
<reference evidence="5 6" key="1">
    <citation type="journal article" date="2018" name="Nat. Ecol. Evol.">
        <title>Shark genomes provide insights into elasmobranch evolution and the origin of vertebrates.</title>
        <authorList>
            <person name="Hara Y"/>
            <person name="Yamaguchi K"/>
            <person name="Onimaru K"/>
            <person name="Kadota M"/>
            <person name="Koyanagi M"/>
            <person name="Keeley SD"/>
            <person name="Tatsumi K"/>
            <person name="Tanaka K"/>
            <person name="Motone F"/>
            <person name="Kageyama Y"/>
            <person name="Nozu R"/>
            <person name="Adachi N"/>
            <person name="Nishimura O"/>
            <person name="Nakagawa R"/>
            <person name="Tanegashima C"/>
            <person name="Kiyatake I"/>
            <person name="Matsumoto R"/>
            <person name="Murakumo K"/>
            <person name="Nishida K"/>
            <person name="Terakita A"/>
            <person name="Kuratani S"/>
            <person name="Sato K"/>
            <person name="Hyodo S Kuraku.S."/>
        </authorList>
    </citation>
    <scope>NUCLEOTIDE SEQUENCE [LARGE SCALE GENOMIC DNA]</scope>
</reference>
<feature type="region of interest" description="Disordered" evidence="4">
    <location>
        <begin position="142"/>
        <end position="161"/>
    </location>
</feature>
<dbReference type="OrthoDB" id="8931744at2759"/>
<dbReference type="EMBL" id="BEZZ01004071">
    <property type="protein sequence ID" value="GCC17292.1"/>
    <property type="molecule type" value="Genomic_DNA"/>
</dbReference>
<accession>A0A401RGK8</accession>